<protein>
    <recommendedName>
        <fullName evidence="8">Probable inorganic carbon transporter subunit DabB</fullName>
    </recommendedName>
</protein>
<evidence type="ECO:0000259" key="10">
    <source>
        <dbReference type="Pfam" id="PF00361"/>
    </source>
</evidence>
<dbReference type="STRING" id="571298.SAMN04488026_10926"/>
<keyword evidence="12" id="KW-1185">Reference proteome</keyword>
<organism evidence="11 12">
    <name type="scientific">Aliiruegeria lutimaris</name>
    <dbReference type="NCBI Taxonomy" id="571298"/>
    <lineage>
        <taxon>Bacteria</taxon>
        <taxon>Pseudomonadati</taxon>
        <taxon>Pseudomonadota</taxon>
        <taxon>Alphaproteobacteria</taxon>
        <taxon>Rhodobacterales</taxon>
        <taxon>Roseobacteraceae</taxon>
        <taxon>Aliiruegeria</taxon>
    </lineage>
</organism>
<dbReference type="Pfam" id="PF00361">
    <property type="entry name" value="Proton_antipo_M"/>
    <property type="match status" value="1"/>
</dbReference>
<dbReference type="PANTHER" id="PTHR42829">
    <property type="entry name" value="NADH-UBIQUINONE OXIDOREDUCTASE CHAIN 5"/>
    <property type="match status" value="1"/>
</dbReference>
<dbReference type="HAMAP" id="MF_00862">
    <property type="entry name" value="DabB"/>
    <property type="match status" value="1"/>
</dbReference>
<feature type="transmembrane region" description="Helical" evidence="8">
    <location>
        <begin position="75"/>
        <end position="95"/>
    </location>
</feature>
<feature type="domain" description="NADH:quinone oxidoreductase/Mrp antiporter transmembrane" evidence="10">
    <location>
        <begin position="138"/>
        <end position="345"/>
    </location>
</feature>
<comment type="function">
    <text evidence="8">Part of an energy-coupled inorganic carbon pump.</text>
</comment>
<name>A0A1G9KXD8_9RHOB</name>
<accession>A0A1G9KXD8</accession>
<evidence type="ECO:0000313" key="12">
    <source>
        <dbReference type="Proteomes" id="UP000199382"/>
    </source>
</evidence>
<evidence type="ECO:0000256" key="8">
    <source>
        <dbReference type="HAMAP-Rule" id="MF_00862"/>
    </source>
</evidence>
<feature type="transmembrane region" description="Helical" evidence="8">
    <location>
        <begin position="34"/>
        <end position="55"/>
    </location>
</feature>
<dbReference type="PANTHER" id="PTHR42829:SF1">
    <property type="entry name" value="INORGANIC CARBON TRANSPORTER SUBUNIT DABB-RELATED"/>
    <property type="match status" value="1"/>
</dbReference>
<feature type="transmembrane region" description="Helical" evidence="8">
    <location>
        <begin position="460"/>
        <end position="483"/>
    </location>
</feature>
<feature type="transmembrane region" description="Helical" evidence="8">
    <location>
        <begin position="424"/>
        <end position="445"/>
    </location>
</feature>
<dbReference type="GO" id="GO:0042773">
    <property type="term" value="P:ATP synthesis coupled electron transport"/>
    <property type="evidence" value="ECO:0007669"/>
    <property type="project" value="InterPro"/>
</dbReference>
<reference evidence="11 12" key="1">
    <citation type="submission" date="2016-10" db="EMBL/GenBank/DDBJ databases">
        <authorList>
            <person name="de Groot N.N."/>
        </authorList>
    </citation>
    <scope>NUCLEOTIDE SEQUENCE [LARGE SCALE GENOMIC DNA]</scope>
    <source>
        <strain evidence="11 12">DSM 25294</strain>
    </source>
</reference>
<dbReference type="GO" id="GO:0008137">
    <property type="term" value="F:NADH dehydrogenase (ubiquinone) activity"/>
    <property type="evidence" value="ECO:0007669"/>
    <property type="project" value="InterPro"/>
</dbReference>
<evidence type="ECO:0000256" key="5">
    <source>
        <dbReference type="ARBA" id="ARBA00022692"/>
    </source>
</evidence>
<keyword evidence="4 8" id="KW-1003">Cell membrane</keyword>
<dbReference type="GO" id="GO:0012505">
    <property type="term" value="C:endomembrane system"/>
    <property type="evidence" value="ECO:0007669"/>
    <property type="project" value="UniProtKB-SubCell"/>
</dbReference>
<feature type="transmembrane region" description="Helical" evidence="8">
    <location>
        <begin position="390"/>
        <end position="412"/>
    </location>
</feature>
<sequence>MMVSYSFLAPGVLMAMAFIAWHQPGRRPGGPSKLSEYAAVAALGLAVLGVAQFAAAGPATLSVLEGSAALTFKAGLVNVTLALLVAFIGWVVIRYSRTFLYGEAREGRFLALMLITLAAVLLFVQSGSMAALIASSALVGLGLRRLLLFYSTRPEARRAATKFALVWHGADAVLVIAALLLAARYGTGDFAAIVVASADADLTLAASVAIALIVFAATLKTAAFPLHGWLTEVMEAPTPVSALLHAGIINSGGVLLIALAGLVQQSPGAMAALVMIGGFTALFGAAVMLTQSAVKTSLAWSTVSQMGFLLLQCGFGLWALALLHIVAHSLYKAHAFLSSGGAVRAVASLRRPGPIAVPSIGAVLKSFTLALALYLVISTIFTALSGPKTAQALALGTILILGVAYLVAQGLADLAPAELTKRTALASLGAAVAYFAFQAAAQAIWGPSLPPAPMPGPLEWALLVLTVVSFGLVAFAQALFPLWAHHPSTAGLRVHLANGFYLNALLDRAIGGFLSAKTN</sequence>
<comment type="subcellular location">
    <subcellularLocation>
        <location evidence="8">Cell membrane</location>
        <topology evidence="8">Multi-pass membrane protein</topology>
    </subcellularLocation>
    <subcellularLocation>
        <location evidence="2">Endomembrane system</location>
        <topology evidence="2">Multi-pass membrane protein</topology>
    </subcellularLocation>
    <subcellularLocation>
        <location evidence="9">Membrane</location>
        <topology evidence="9">Multi-pass membrane protein</topology>
    </subcellularLocation>
</comment>
<evidence type="ECO:0000256" key="4">
    <source>
        <dbReference type="ARBA" id="ARBA00022475"/>
    </source>
</evidence>
<evidence type="ECO:0000313" key="11">
    <source>
        <dbReference type="EMBL" id="SDL54173.1"/>
    </source>
</evidence>
<feature type="transmembrane region" description="Helical" evidence="8">
    <location>
        <begin position="362"/>
        <end position="384"/>
    </location>
</feature>
<feature type="transmembrane region" description="Helical" evidence="8">
    <location>
        <begin position="269"/>
        <end position="294"/>
    </location>
</feature>
<dbReference type="InterPro" id="IPR003945">
    <property type="entry name" value="NU5C-like"/>
</dbReference>
<gene>
    <name evidence="8" type="primary">dabB</name>
    <name evidence="11" type="ORF">SAMN04488026_10926</name>
</gene>
<comment type="function">
    <text evidence="1">NDH-1 shuttles electrons from NADH, via FMN and iron-sulfur (Fe-S) centers, to quinones in the respiratory chain. The immediate electron acceptor for the enzyme in this species is believed to be ubiquinone. Couples the redox reaction to proton translocation (for every two electrons transferred, four hydrogen ions are translocated across the cytoplasmic membrane), and thus conserves the redox energy in a proton gradient.</text>
</comment>
<evidence type="ECO:0000256" key="6">
    <source>
        <dbReference type="ARBA" id="ARBA00022989"/>
    </source>
</evidence>
<comment type="subunit">
    <text evidence="8">Forms a complex with DabA.</text>
</comment>
<dbReference type="InterPro" id="IPR046396">
    <property type="entry name" value="Transporter_DabB"/>
</dbReference>
<comment type="similarity">
    <text evidence="8">Belongs to the inorganic carbon transporter (TC 9.A.2) DabB family.</text>
</comment>
<feature type="transmembrane region" description="Helical" evidence="8">
    <location>
        <begin position="107"/>
        <end position="124"/>
    </location>
</feature>
<dbReference type="InterPro" id="IPR001750">
    <property type="entry name" value="ND/Mrp_TM"/>
</dbReference>
<evidence type="ECO:0000256" key="3">
    <source>
        <dbReference type="ARBA" id="ARBA00022448"/>
    </source>
</evidence>
<feature type="transmembrane region" description="Helical" evidence="8">
    <location>
        <begin position="6"/>
        <end position="22"/>
    </location>
</feature>
<evidence type="ECO:0000256" key="2">
    <source>
        <dbReference type="ARBA" id="ARBA00004127"/>
    </source>
</evidence>
<keyword evidence="6 8" id="KW-1133">Transmembrane helix</keyword>
<dbReference type="AlphaFoldDB" id="A0A1G9KXD8"/>
<feature type="transmembrane region" description="Helical" evidence="8">
    <location>
        <begin position="203"/>
        <end position="230"/>
    </location>
</feature>
<keyword evidence="5 8" id="KW-0812">Transmembrane</keyword>
<evidence type="ECO:0000256" key="1">
    <source>
        <dbReference type="ARBA" id="ARBA00002378"/>
    </source>
</evidence>
<feature type="transmembrane region" description="Helical" evidence="8">
    <location>
        <begin position="163"/>
        <end position="183"/>
    </location>
</feature>
<proteinExistence type="inferred from homology"/>
<dbReference type="GO" id="GO:0015990">
    <property type="term" value="P:electron transport coupled proton transport"/>
    <property type="evidence" value="ECO:0007669"/>
    <property type="project" value="TreeGrafter"/>
</dbReference>
<keyword evidence="3 8" id="KW-0813">Transport</keyword>
<evidence type="ECO:0000256" key="7">
    <source>
        <dbReference type="ARBA" id="ARBA00023136"/>
    </source>
</evidence>
<feature type="transmembrane region" description="Helical" evidence="8">
    <location>
        <begin position="306"/>
        <end position="327"/>
    </location>
</feature>
<dbReference type="PRINTS" id="PR01434">
    <property type="entry name" value="NADHDHGNASE5"/>
</dbReference>
<keyword evidence="7 8" id="KW-0472">Membrane</keyword>
<evidence type="ECO:0000256" key="9">
    <source>
        <dbReference type="RuleBase" id="RU000320"/>
    </source>
</evidence>
<dbReference type="EMBL" id="FNEK01000092">
    <property type="protein sequence ID" value="SDL54173.1"/>
    <property type="molecule type" value="Genomic_DNA"/>
</dbReference>
<dbReference type="GO" id="GO:0005886">
    <property type="term" value="C:plasma membrane"/>
    <property type="evidence" value="ECO:0007669"/>
    <property type="project" value="UniProtKB-SubCell"/>
</dbReference>
<feature type="transmembrane region" description="Helical" evidence="8">
    <location>
        <begin position="242"/>
        <end position="263"/>
    </location>
</feature>
<dbReference type="GO" id="GO:0003954">
    <property type="term" value="F:NADH dehydrogenase activity"/>
    <property type="evidence" value="ECO:0007669"/>
    <property type="project" value="TreeGrafter"/>
</dbReference>
<dbReference type="Proteomes" id="UP000199382">
    <property type="component" value="Unassembled WGS sequence"/>
</dbReference>